<keyword evidence="6 14" id="KW-0812">Transmembrane</keyword>
<comment type="caution">
    <text evidence="16">Lacks conserved residue(s) required for the propagation of feature annotation.</text>
</comment>
<evidence type="ECO:0000256" key="12">
    <source>
        <dbReference type="ARBA" id="ARBA00024143"/>
    </source>
</evidence>
<dbReference type="InterPro" id="IPR023395">
    <property type="entry name" value="MCP_dom_sf"/>
</dbReference>
<dbReference type="RefSeq" id="XP_952570.1">
    <property type="nucleotide sequence ID" value="XM_947477.1"/>
</dbReference>
<evidence type="ECO:0000313" key="19">
    <source>
        <dbReference type="EMBL" id="SVP92239.1"/>
    </source>
</evidence>
<protein>
    <recommendedName>
        <fullName evidence="16">ADP/ATP translocase</fullName>
    </recommendedName>
    <alternativeName>
        <fullName evidence="16">ADP,ATP carrier protein</fullName>
    </alternativeName>
</protein>
<evidence type="ECO:0000313" key="18">
    <source>
        <dbReference type="EMBL" id="SVP91969.1"/>
    </source>
</evidence>
<feature type="transmembrane region" description="Helical" evidence="16">
    <location>
        <begin position="109"/>
        <end position="132"/>
    </location>
</feature>
<organism evidence="17 20">
    <name type="scientific">Theileria annulata</name>
    <dbReference type="NCBI Taxonomy" id="5874"/>
    <lineage>
        <taxon>Eukaryota</taxon>
        <taxon>Sar</taxon>
        <taxon>Alveolata</taxon>
        <taxon>Apicomplexa</taxon>
        <taxon>Aconoidasida</taxon>
        <taxon>Piroplasmida</taxon>
        <taxon>Theileriidae</taxon>
        <taxon>Theileria</taxon>
    </lineage>
</organism>
<evidence type="ECO:0000256" key="4">
    <source>
        <dbReference type="ARBA" id="ARBA00022448"/>
    </source>
</evidence>
<dbReference type="PROSITE" id="PS50920">
    <property type="entry name" value="SOLCAR"/>
    <property type="match status" value="3"/>
</dbReference>
<gene>
    <name evidence="17" type="ORF">TA11570</name>
    <name evidence="18" type="ORF">TAT_000202500</name>
    <name evidence="19" type="ORF">TAV_000202800</name>
</gene>
<evidence type="ECO:0000256" key="6">
    <source>
        <dbReference type="ARBA" id="ARBA00022692"/>
    </source>
</evidence>
<evidence type="ECO:0000256" key="3">
    <source>
        <dbReference type="ARBA" id="ARBA00011245"/>
    </source>
</evidence>
<proteinExistence type="inferred from homology"/>
<dbReference type="eggNOG" id="KOG0749">
    <property type="taxonomic scope" value="Eukaryota"/>
</dbReference>
<dbReference type="STRING" id="5874.Q4UDK1"/>
<dbReference type="SUPFAM" id="SSF103506">
    <property type="entry name" value="Mitochondrial carrier"/>
    <property type="match status" value="1"/>
</dbReference>
<feature type="repeat" description="Solcar" evidence="14">
    <location>
        <begin position="209"/>
        <end position="299"/>
    </location>
</feature>
<reference evidence="18" key="2">
    <citation type="submission" date="2018-07" db="EMBL/GenBank/DDBJ databases">
        <authorList>
            <person name="Quirk P.G."/>
            <person name="Krulwich T.A."/>
        </authorList>
    </citation>
    <scope>NUCLEOTIDE SEQUENCE</scope>
    <source>
        <strain evidence="18">Anand</strain>
    </source>
</reference>
<reference evidence="17 20" key="1">
    <citation type="journal article" date="2005" name="Science">
        <title>Genome of the host-cell transforming parasite Theileria annulata compared with T. parva.</title>
        <authorList>
            <person name="Pain A."/>
            <person name="Renauld H."/>
            <person name="Berriman M."/>
            <person name="Murphy L."/>
            <person name="Yeats C.A."/>
            <person name="Weir W."/>
            <person name="Kerhornou A."/>
            <person name="Aslett M."/>
            <person name="Bishop R."/>
            <person name="Bouchier C."/>
            <person name="Cochet M."/>
            <person name="Coulson R.M.R."/>
            <person name="Cronin A."/>
            <person name="de Villiers E.P."/>
            <person name="Fraser A."/>
            <person name="Fosker N."/>
            <person name="Gardner M."/>
            <person name="Goble A."/>
            <person name="Griffiths-Jones S."/>
            <person name="Harris D.E."/>
            <person name="Katzer F."/>
            <person name="Larke N."/>
            <person name="Lord A."/>
            <person name="Maser P."/>
            <person name="McKellar S."/>
            <person name="Mooney P."/>
            <person name="Morton F."/>
            <person name="Nene V."/>
            <person name="O'Neil S."/>
            <person name="Price C."/>
            <person name="Quail M.A."/>
            <person name="Rabbinowitsch E."/>
            <person name="Rawlings N.D."/>
            <person name="Rutter S."/>
            <person name="Saunders D."/>
            <person name="Seeger K."/>
            <person name="Shah T."/>
            <person name="Squares R."/>
            <person name="Squares S."/>
            <person name="Tivey A."/>
            <person name="Walker A.R."/>
            <person name="Woodward J."/>
            <person name="Dobbelaere D.A.E."/>
            <person name="Langsley G."/>
            <person name="Rajandream M.A."/>
            <person name="McKeever D."/>
            <person name="Shiels B."/>
            <person name="Tait A."/>
            <person name="Barrell B.G."/>
            <person name="Hall N."/>
        </authorList>
    </citation>
    <scope>NUCLEOTIDE SEQUENCE [LARGE SCALE GENOMIC DNA]</scope>
    <source>
        <strain evidence="20">Ankara</strain>
        <strain evidence="17">Ankara isolate clone C9</strain>
    </source>
</reference>
<comment type="subunit">
    <text evidence="3 16">Monomer.</text>
</comment>
<evidence type="ECO:0000256" key="1">
    <source>
        <dbReference type="ARBA" id="ARBA00004448"/>
    </source>
</evidence>
<evidence type="ECO:0000256" key="16">
    <source>
        <dbReference type="RuleBase" id="RU368008"/>
    </source>
</evidence>
<dbReference type="InterPro" id="IPR002113">
    <property type="entry name" value="ADT_euk_type"/>
</dbReference>
<dbReference type="InterPro" id="IPR002067">
    <property type="entry name" value="MCP"/>
</dbReference>
<evidence type="ECO:0000256" key="8">
    <source>
        <dbReference type="ARBA" id="ARBA00022792"/>
    </source>
</evidence>
<feature type="repeat" description="Solcar" evidence="14">
    <location>
        <begin position="5"/>
        <end position="99"/>
    </location>
</feature>
<dbReference type="EMBL" id="CR940348">
    <property type="protein sequence ID" value="CAI74838.1"/>
    <property type="molecule type" value="Genomic_DNA"/>
</dbReference>
<evidence type="ECO:0000256" key="7">
    <source>
        <dbReference type="ARBA" id="ARBA00022737"/>
    </source>
</evidence>
<keyword evidence="9 16" id="KW-1133">Transmembrane helix</keyword>
<dbReference type="GeneID" id="3861879"/>
<dbReference type="KEGG" id="tan:TA11570"/>
<feature type="transmembrane region" description="Helical" evidence="16">
    <location>
        <begin position="211"/>
        <end position="232"/>
    </location>
</feature>
<evidence type="ECO:0000256" key="14">
    <source>
        <dbReference type="PROSITE-ProRule" id="PRU00282"/>
    </source>
</evidence>
<keyword evidence="11 14" id="KW-0472">Membrane</keyword>
<dbReference type="Proteomes" id="UP000001950">
    <property type="component" value="Chromosome 2"/>
</dbReference>
<dbReference type="GO" id="GO:0005471">
    <property type="term" value="F:ATP:ADP antiporter activity"/>
    <property type="evidence" value="ECO:0007669"/>
    <property type="project" value="UniProtKB-UniRule"/>
</dbReference>
<evidence type="ECO:0000313" key="17">
    <source>
        <dbReference type="EMBL" id="CAI74838.1"/>
    </source>
</evidence>
<dbReference type="EMBL" id="UIVS01000002">
    <property type="protein sequence ID" value="SVP92239.1"/>
    <property type="molecule type" value="Genomic_DNA"/>
</dbReference>
<dbReference type="PRINTS" id="PR00926">
    <property type="entry name" value="MITOCARRIER"/>
</dbReference>
<dbReference type="InParanoid" id="Q4UDK1"/>
<keyword evidence="10" id="KW-0496">Mitochondrion</keyword>
<dbReference type="Pfam" id="PF00153">
    <property type="entry name" value="Mito_carr"/>
    <property type="match status" value="3"/>
</dbReference>
<dbReference type="InterPro" id="IPR018108">
    <property type="entry name" value="MCP_transmembrane"/>
</dbReference>
<evidence type="ECO:0000256" key="11">
    <source>
        <dbReference type="ARBA" id="ARBA00023136"/>
    </source>
</evidence>
<dbReference type="EMBL" id="UIVT01000002">
    <property type="protein sequence ID" value="SVP91969.1"/>
    <property type="molecule type" value="Genomic_DNA"/>
</dbReference>
<comment type="function">
    <text evidence="13">ADP:ATP antiporter that mediates import of ADP into the mitochondrial matrix for ATP synthesis, and export of ATP out to fuel the cell. Cycles between the cytoplasmic-open state (c-state) and the matrix-open state (m-state): operates by the alternating access mechanism with a single substrate-binding site intermittently exposed to either the cytosolic (c-state) or matrix (m-state) side of the inner mitochondrial membrane.</text>
</comment>
<dbReference type="PRINTS" id="PR00927">
    <property type="entry name" value="ADPTRNSLCASE"/>
</dbReference>
<accession>Q4UDK1</accession>
<keyword evidence="7" id="KW-0677">Repeat</keyword>
<keyword evidence="20" id="KW-1185">Reference proteome</keyword>
<feature type="transmembrane region" description="Helical" evidence="16">
    <location>
        <begin position="172"/>
        <end position="191"/>
    </location>
</feature>
<keyword evidence="8" id="KW-0999">Mitochondrion inner membrane</keyword>
<name>Q4UDK1_THEAN</name>
<dbReference type="PANTHER" id="PTHR45635">
    <property type="entry name" value="ADP,ATP CARRIER PROTEIN 1-RELATED-RELATED"/>
    <property type="match status" value="1"/>
</dbReference>
<evidence type="ECO:0000256" key="5">
    <source>
        <dbReference type="ARBA" id="ARBA00022449"/>
    </source>
</evidence>
<sequence length="301" mass="33567">MEVNKNFLVDFLMGGVSAAISKTAVAPIERVKMLIQTQDSIPDIKSGKVPRYSGILNCFARVSKEQGVTSLWRGNLANVIRYFPTQAFNFAFKDYFKRMFPKYNQKTDFWKFFGANLASGGLAGASSLLIVYPLDFARTRLASDVGKGAKREFTGLLDCLLKIQRSTGVLSLYKGFLVSVQGIVVYRGAYFGMYDSAKTVFFGENEKNANIFFKWSIAQSVTIMAGLASYPLDTVRRRMMMMSGKKATSEIMYANSLDCFVKMMKHEGLGGFYKGAFANILRGMGGALVLVFYDELQKLLK</sequence>
<comment type="similarity">
    <text evidence="2 15">Belongs to the mitochondrial carrier (TC 2.A.29) family.</text>
</comment>
<dbReference type="AlphaFoldDB" id="Q4UDK1"/>
<dbReference type="GO" id="GO:1990544">
    <property type="term" value="P:mitochondrial ATP transmembrane transport"/>
    <property type="evidence" value="ECO:0007669"/>
    <property type="project" value="InterPro"/>
</dbReference>
<evidence type="ECO:0000256" key="13">
    <source>
        <dbReference type="ARBA" id="ARBA00045250"/>
    </source>
</evidence>
<evidence type="ECO:0000256" key="9">
    <source>
        <dbReference type="ARBA" id="ARBA00022989"/>
    </source>
</evidence>
<evidence type="ECO:0000256" key="10">
    <source>
        <dbReference type="ARBA" id="ARBA00023128"/>
    </source>
</evidence>
<comment type="subcellular location">
    <subcellularLocation>
        <location evidence="16">Membrane</location>
        <topology evidence="16">Multi-pass membrane protein</topology>
    </subcellularLocation>
    <subcellularLocation>
        <location evidence="1">Mitochondrion inner membrane</location>
        <topology evidence="1">Multi-pass membrane protein</topology>
    </subcellularLocation>
</comment>
<feature type="repeat" description="Solcar" evidence="14">
    <location>
        <begin position="111"/>
        <end position="200"/>
    </location>
</feature>
<dbReference type="GO" id="GO:0005743">
    <property type="term" value="C:mitochondrial inner membrane"/>
    <property type="evidence" value="ECO:0007669"/>
    <property type="project" value="UniProtKB-SubCell"/>
</dbReference>
<dbReference type="Gene3D" id="1.50.40.10">
    <property type="entry name" value="Mitochondrial carrier domain"/>
    <property type="match status" value="1"/>
</dbReference>
<evidence type="ECO:0000256" key="2">
    <source>
        <dbReference type="ARBA" id="ARBA00006375"/>
    </source>
</evidence>
<dbReference type="FunFam" id="1.50.40.10:FF:000061">
    <property type="entry name" value="ADP/ATP transporter on adenylate translocase"/>
    <property type="match status" value="1"/>
</dbReference>
<dbReference type="OMA" id="CWATIYK"/>
<feature type="transmembrane region" description="Helical" evidence="16">
    <location>
        <begin position="272"/>
        <end position="293"/>
    </location>
</feature>
<comment type="catalytic activity">
    <reaction evidence="12">
        <text>ADP(in) + ATP(out) = ADP(out) + ATP(in)</text>
        <dbReference type="Rhea" id="RHEA:34999"/>
        <dbReference type="ChEBI" id="CHEBI:30616"/>
        <dbReference type="ChEBI" id="CHEBI:456216"/>
    </reaction>
    <physiologicalReaction direction="left-to-right" evidence="12">
        <dbReference type="Rhea" id="RHEA:35000"/>
    </physiologicalReaction>
</comment>
<evidence type="ECO:0000256" key="15">
    <source>
        <dbReference type="RuleBase" id="RU000488"/>
    </source>
</evidence>
<keyword evidence="4 15" id="KW-0813">Transport</keyword>
<comment type="function">
    <text evidence="16">Catalyzes the exchange of ADP and ATP across the membrane.</text>
</comment>
<dbReference type="OrthoDB" id="270584at2759"/>
<dbReference type="FunCoup" id="Q4UDK1">
    <property type="interactions" value="108"/>
</dbReference>
<evidence type="ECO:0000313" key="20">
    <source>
        <dbReference type="Proteomes" id="UP000001950"/>
    </source>
</evidence>
<dbReference type="GO" id="GO:0140021">
    <property type="term" value="P:mitochondrial ADP transmembrane transport"/>
    <property type="evidence" value="ECO:0007669"/>
    <property type="project" value="InterPro"/>
</dbReference>
<keyword evidence="5" id="KW-0050">Antiport</keyword>
<dbReference type="PANTHER" id="PTHR45635:SF14">
    <property type="entry name" value="ADP_ATP TRANSLOCASE"/>
    <property type="match status" value="1"/>
</dbReference>
<dbReference type="VEuPathDB" id="PiroplasmaDB:TA11570"/>